<comment type="catalytic activity">
    <reaction evidence="1">
        <text>Random endo-hydrolysis of N-acetyl-beta-D-glucosaminide (1-&gt;4)-beta-linkages in chitin and chitodextrins.</text>
        <dbReference type="EC" id="3.2.1.14"/>
    </reaction>
</comment>
<dbReference type="GO" id="GO:0008843">
    <property type="term" value="F:endochitinase activity"/>
    <property type="evidence" value="ECO:0007669"/>
    <property type="project" value="UniProtKB-EC"/>
</dbReference>
<dbReference type="PANTHER" id="PTHR11177:SF392">
    <property type="entry name" value="HAP41P"/>
    <property type="match status" value="1"/>
</dbReference>
<comment type="caution">
    <text evidence="11">The sequence shown here is derived from an EMBL/GenBank/DDBJ whole genome shotgun (WGS) entry which is preliminary data.</text>
</comment>
<feature type="chain" id="PRO_5042001018" description="GH18 domain-containing protein" evidence="9">
    <location>
        <begin position="19"/>
        <end position="526"/>
    </location>
</feature>
<dbReference type="SMART" id="SM00636">
    <property type="entry name" value="Glyco_18"/>
    <property type="match status" value="1"/>
</dbReference>
<evidence type="ECO:0000259" key="10">
    <source>
        <dbReference type="PROSITE" id="PS51910"/>
    </source>
</evidence>
<comment type="similarity">
    <text evidence="8">Belongs to the glycosyl hydrolase 18 family.</text>
</comment>
<accession>A0AAD4DLK2</accession>
<gene>
    <name evidence="11" type="ORF">BGZ95_006234</name>
</gene>
<keyword evidence="6" id="KW-0624">Polysaccharide degradation</keyword>
<keyword evidence="5 7" id="KW-0326">Glycosidase</keyword>
<evidence type="ECO:0000256" key="5">
    <source>
        <dbReference type="ARBA" id="ARBA00023295"/>
    </source>
</evidence>
<name>A0AAD4DLK2_9FUNG</name>
<dbReference type="GO" id="GO:0006032">
    <property type="term" value="P:chitin catabolic process"/>
    <property type="evidence" value="ECO:0007669"/>
    <property type="project" value="UniProtKB-KW"/>
</dbReference>
<dbReference type="InterPro" id="IPR050314">
    <property type="entry name" value="Glycosyl_Hydrlase_18"/>
</dbReference>
<dbReference type="Pfam" id="PF00704">
    <property type="entry name" value="Glyco_hydro_18"/>
    <property type="match status" value="1"/>
</dbReference>
<feature type="signal peptide" evidence="9">
    <location>
        <begin position="1"/>
        <end position="18"/>
    </location>
</feature>
<evidence type="ECO:0000256" key="8">
    <source>
        <dbReference type="RuleBase" id="RU004453"/>
    </source>
</evidence>
<organism evidence="11 12">
    <name type="scientific">Linnemannia exigua</name>
    <dbReference type="NCBI Taxonomy" id="604196"/>
    <lineage>
        <taxon>Eukaryota</taxon>
        <taxon>Fungi</taxon>
        <taxon>Fungi incertae sedis</taxon>
        <taxon>Mucoromycota</taxon>
        <taxon>Mortierellomycotina</taxon>
        <taxon>Mortierellomycetes</taxon>
        <taxon>Mortierellales</taxon>
        <taxon>Mortierellaceae</taxon>
        <taxon>Linnemannia</taxon>
    </lineage>
</organism>
<keyword evidence="4" id="KW-0119">Carbohydrate metabolism</keyword>
<dbReference type="InterPro" id="IPR036573">
    <property type="entry name" value="CBM_sf_5/12"/>
</dbReference>
<dbReference type="Gene3D" id="3.20.20.80">
    <property type="entry name" value="Glycosidases"/>
    <property type="match status" value="1"/>
</dbReference>
<evidence type="ECO:0000256" key="9">
    <source>
        <dbReference type="SAM" id="SignalP"/>
    </source>
</evidence>
<dbReference type="EMBL" id="JAAAIL010000029">
    <property type="protein sequence ID" value="KAG0281181.1"/>
    <property type="molecule type" value="Genomic_DNA"/>
</dbReference>
<dbReference type="InterPro" id="IPR001579">
    <property type="entry name" value="Glyco_hydro_18_chit_AS"/>
</dbReference>
<evidence type="ECO:0000256" key="2">
    <source>
        <dbReference type="ARBA" id="ARBA00022801"/>
    </source>
</evidence>
<dbReference type="CDD" id="cd12215">
    <property type="entry name" value="ChiC_BD"/>
    <property type="match status" value="1"/>
</dbReference>
<dbReference type="Proteomes" id="UP001194580">
    <property type="component" value="Unassembled WGS sequence"/>
</dbReference>
<dbReference type="PROSITE" id="PS51910">
    <property type="entry name" value="GH18_2"/>
    <property type="match status" value="1"/>
</dbReference>
<dbReference type="GO" id="GO:0008061">
    <property type="term" value="F:chitin binding"/>
    <property type="evidence" value="ECO:0007669"/>
    <property type="project" value="InterPro"/>
</dbReference>
<dbReference type="GO" id="GO:0000272">
    <property type="term" value="P:polysaccharide catabolic process"/>
    <property type="evidence" value="ECO:0007669"/>
    <property type="project" value="UniProtKB-KW"/>
</dbReference>
<evidence type="ECO:0000256" key="7">
    <source>
        <dbReference type="RuleBase" id="RU000489"/>
    </source>
</evidence>
<dbReference type="GO" id="GO:0005576">
    <property type="term" value="C:extracellular region"/>
    <property type="evidence" value="ECO:0007669"/>
    <property type="project" value="InterPro"/>
</dbReference>
<dbReference type="AlphaFoldDB" id="A0AAD4DLK2"/>
<keyword evidence="2 7" id="KW-0378">Hydrolase</keyword>
<dbReference type="InterPro" id="IPR029070">
    <property type="entry name" value="Chitinase_insertion_sf"/>
</dbReference>
<keyword evidence="12" id="KW-1185">Reference proteome</keyword>
<dbReference type="SUPFAM" id="SSF51055">
    <property type="entry name" value="Carbohydrate binding domain"/>
    <property type="match status" value="1"/>
</dbReference>
<dbReference type="PANTHER" id="PTHR11177">
    <property type="entry name" value="CHITINASE"/>
    <property type="match status" value="1"/>
</dbReference>
<evidence type="ECO:0000313" key="12">
    <source>
        <dbReference type="Proteomes" id="UP001194580"/>
    </source>
</evidence>
<evidence type="ECO:0000313" key="11">
    <source>
        <dbReference type="EMBL" id="KAG0281181.1"/>
    </source>
</evidence>
<dbReference type="SUPFAM" id="SSF51445">
    <property type="entry name" value="(Trans)glycosidases"/>
    <property type="match status" value="1"/>
</dbReference>
<protein>
    <recommendedName>
        <fullName evidence="10">GH18 domain-containing protein</fullName>
    </recommendedName>
</protein>
<dbReference type="InterPro" id="IPR011583">
    <property type="entry name" value="Chitinase_II/V-like_cat"/>
</dbReference>
<dbReference type="InterPro" id="IPR001223">
    <property type="entry name" value="Glyco_hydro18_cat"/>
</dbReference>
<sequence length="526" mass="56392">MKFSILSVAAAAVAVAMAAPLTKRATDNNLVVGYWVPWGDVPVSALDMSKYTHINYGFGVLWKGAASPATVTIDRYYDGDNIQALVARGNTAGVPILISIGGWTGSQTFSTVAASASLRKTFINNALVFVRQNTAGPEAENPNGWGMDGIDIDWEYPGREGAPCNTYAPQDSANYLLLLKELRAQLDLEFPTKRKLITAAVRVQPFDDASGKPLSNVSAYVPYFDWISIMAYDIMGSWSATTGGNAPFNTPPSPGDPFSFVQSINSWRSAGWPAEKLVVGTAFYGRSQTATVNMDTQNPITMYAPHAATVPKGGPGDSNESNFYCNEGSEWSGQWKWKELRGGPLSAGPTSPSAGWTRHWDNATQTPWLFNAGTKTFISYDDVQSLTVKVNHVKSQGLKGVMLWDMSYDYNSELINVLNQVHGPSPTSTSGTATTTSYTTTTTTTASTTITTAPTTTTTTTTTATTSTTTPGGACVGVAAWNSATVYGTAGTKVTYGGYLYTNQWWTQNETPSSSDWGVWKRGAAC</sequence>
<proteinExistence type="inferred from homology"/>
<dbReference type="InterPro" id="IPR017853">
    <property type="entry name" value="GH"/>
</dbReference>
<dbReference type="PROSITE" id="PS01095">
    <property type="entry name" value="GH18_1"/>
    <property type="match status" value="1"/>
</dbReference>
<dbReference type="Gene3D" id="3.10.50.10">
    <property type="match status" value="1"/>
</dbReference>
<dbReference type="GO" id="GO:0030246">
    <property type="term" value="F:carbohydrate binding"/>
    <property type="evidence" value="ECO:0007669"/>
    <property type="project" value="InterPro"/>
</dbReference>
<dbReference type="Gene3D" id="2.10.10.20">
    <property type="entry name" value="Carbohydrate-binding module superfamily 5/12"/>
    <property type="match status" value="1"/>
</dbReference>
<feature type="domain" description="GH18" evidence="10">
    <location>
        <begin position="29"/>
        <end position="425"/>
    </location>
</feature>
<reference evidence="11" key="1">
    <citation type="journal article" date="2020" name="Fungal Divers.">
        <title>Resolving the Mortierellaceae phylogeny through synthesis of multi-gene phylogenetics and phylogenomics.</title>
        <authorList>
            <person name="Vandepol N."/>
            <person name="Liber J."/>
            <person name="Desiro A."/>
            <person name="Na H."/>
            <person name="Kennedy M."/>
            <person name="Barry K."/>
            <person name="Grigoriev I.V."/>
            <person name="Miller A.N."/>
            <person name="O'Donnell K."/>
            <person name="Stajich J.E."/>
            <person name="Bonito G."/>
        </authorList>
    </citation>
    <scope>NUCLEOTIDE SEQUENCE</scope>
    <source>
        <strain evidence="11">NRRL 28262</strain>
    </source>
</reference>
<evidence type="ECO:0000256" key="1">
    <source>
        <dbReference type="ARBA" id="ARBA00000822"/>
    </source>
</evidence>
<evidence type="ECO:0000256" key="4">
    <source>
        <dbReference type="ARBA" id="ARBA00023277"/>
    </source>
</evidence>
<dbReference type="InterPro" id="IPR003610">
    <property type="entry name" value="CBM5/12"/>
</dbReference>
<dbReference type="SUPFAM" id="SSF54556">
    <property type="entry name" value="Chitinase insertion domain"/>
    <property type="match status" value="1"/>
</dbReference>
<evidence type="ECO:0000256" key="6">
    <source>
        <dbReference type="ARBA" id="ARBA00023326"/>
    </source>
</evidence>
<keyword evidence="9" id="KW-0732">Signal</keyword>
<dbReference type="SMART" id="SM00495">
    <property type="entry name" value="ChtBD3"/>
    <property type="match status" value="1"/>
</dbReference>
<keyword evidence="3" id="KW-0146">Chitin degradation</keyword>
<evidence type="ECO:0000256" key="3">
    <source>
        <dbReference type="ARBA" id="ARBA00023024"/>
    </source>
</evidence>